<evidence type="ECO:0000313" key="2">
    <source>
        <dbReference type="Proteomes" id="UP000315891"/>
    </source>
</evidence>
<protein>
    <submittedName>
        <fullName evidence="1">Uncharacterized protein</fullName>
    </submittedName>
</protein>
<keyword evidence="2" id="KW-1185">Reference proteome</keyword>
<accession>A0A516V3N4</accession>
<gene>
    <name evidence="1" type="ORF">FNZ56_04250</name>
</gene>
<evidence type="ECO:0000313" key="1">
    <source>
        <dbReference type="EMBL" id="QDQ73141.1"/>
    </source>
</evidence>
<organism evidence="1 2">
    <name type="scientific">Pseudoluteimonas lycopersici</name>
    <dbReference type="NCBI Taxonomy" id="1324796"/>
    <lineage>
        <taxon>Bacteria</taxon>
        <taxon>Pseudomonadati</taxon>
        <taxon>Pseudomonadota</taxon>
        <taxon>Gammaproteobacteria</taxon>
        <taxon>Lysobacterales</taxon>
        <taxon>Lysobacteraceae</taxon>
        <taxon>Pseudoluteimonas</taxon>
    </lineage>
</organism>
<dbReference type="EMBL" id="CP041742">
    <property type="protein sequence ID" value="QDQ73141.1"/>
    <property type="molecule type" value="Genomic_DNA"/>
</dbReference>
<dbReference type="AlphaFoldDB" id="A0A516V3N4"/>
<proteinExistence type="predicted"/>
<dbReference type="Proteomes" id="UP000315891">
    <property type="component" value="Chromosome"/>
</dbReference>
<dbReference type="RefSeq" id="WP_143878654.1">
    <property type="nucleotide sequence ID" value="NZ_BAABLZ010000001.1"/>
</dbReference>
<name>A0A516V3N4_9GAMM</name>
<sequence>MTTDEYLDALRAAAHAGDRKAAAFLDRYASRLVELPSLPSLSNVAATSHPAIGQYNMANFCCALIRG</sequence>
<reference evidence="1 2" key="1">
    <citation type="submission" date="2019-07" db="EMBL/GenBank/DDBJ databases">
        <title>Lysobacter weifangensis sp. nov., isolated from bensulfuron-methyl contaminated farmland soil.</title>
        <authorList>
            <person name="Zhao H."/>
        </authorList>
    </citation>
    <scope>NUCLEOTIDE SEQUENCE [LARGE SCALE GENOMIC DNA]</scope>
    <source>
        <strain evidence="1 2">CC-Bw-6</strain>
    </source>
</reference>